<evidence type="ECO:0000256" key="4">
    <source>
        <dbReference type="ARBA" id="ARBA00022490"/>
    </source>
</evidence>
<evidence type="ECO:0000256" key="12">
    <source>
        <dbReference type="RuleBase" id="RU004478"/>
    </source>
</evidence>
<evidence type="ECO:0000256" key="8">
    <source>
        <dbReference type="ARBA" id="ARBA00072274"/>
    </source>
</evidence>
<evidence type="ECO:0000256" key="6">
    <source>
        <dbReference type="ARBA" id="ARBA00023186"/>
    </source>
</evidence>
<feature type="compositionally biased region" description="Basic and acidic residues" evidence="13">
    <location>
        <begin position="58"/>
        <end position="73"/>
    </location>
</feature>
<dbReference type="SUPFAM" id="SSF51064">
    <property type="entry name" value="Head domain of nucleotide exchange factor GrpE"/>
    <property type="match status" value="1"/>
</dbReference>
<dbReference type="GO" id="GO:0006457">
    <property type="term" value="P:protein folding"/>
    <property type="evidence" value="ECO:0007669"/>
    <property type="project" value="InterPro"/>
</dbReference>
<accession>A0A3D4S4V9</accession>
<evidence type="ECO:0000256" key="3">
    <source>
        <dbReference type="ARBA" id="ARBA00011738"/>
    </source>
</evidence>
<dbReference type="CDD" id="cd00446">
    <property type="entry name" value="GrpE"/>
    <property type="match status" value="1"/>
</dbReference>
<comment type="subcellular location">
    <subcellularLocation>
        <location evidence="1 10">Cytoplasm</location>
    </subcellularLocation>
</comment>
<protein>
    <recommendedName>
        <fullName evidence="8 10">Protein GrpE</fullName>
    </recommendedName>
    <alternativeName>
        <fullName evidence="9 10">HSP-70 cofactor</fullName>
    </alternativeName>
</protein>
<dbReference type="GO" id="GO:0005737">
    <property type="term" value="C:cytoplasm"/>
    <property type="evidence" value="ECO:0007669"/>
    <property type="project" value="UniProtKB-SubCell"/>
</dbReference>
<evidence type="ECO:0000256" key="2">
    <source>
        <dbReference type="ARBA" id="ARBA00009054"/>
    </source>
</evidence>
<keyword evidence="4 10" id="KW-0963">Cytoplasm</keyword>
<evidence type="ECO:0000313" key="14">
    <source>
        <dbReference type="EMBL" id="HCS93666.1"/>
    </source>
</evidence>
<comment type="caution">
    <text evidence="14">The sequence shown here is derived from an EMBL/GenBank/DDBJ whole genome shotgun (WGS) entry which is preliminary data.</text>
</comment>
<dbReference type="Gene3D" id="2.30.22.10">
    <property type="entry name" value="Head domain of nucleotide exchange factor GrpE"/>
    <property type="match status" value="1"/>
</dbReference>
<keyword evidence="6 10" id="KW-0143">Chaperone</keyword>
<dbReference type="Pfam" id="PF01025">
    <property type="entry name" value="GrpE"/>
    <property type="match status" value="1"/>
</dbReference>
<reference evidence="14 15" key="1">
    <citation type="journal article" date="2018" name="Nat. Biotechnol.">
        <title>A standardized bacterial taxonomy based on genome phylogeny substantially revises the tree of life.</title>
        <authorList>
            <person name="Parks D.H."/>
            <person name="Chuvochina M."/>
            <person name="Waite D.W."/>
            <person name="Rinke C."/>
            <person name="Skarshewski A."/>
            <person name="Chaumeil P.A."/>
            <person name="Hugenholtz P."/>
        </authorList>
    </citation>
    <scope>NUCLEOTIDE SEQUENCE [LARGE SCALE GENOMIC DNA]</scope>
    <source>
        <strain evidence="14">UBA11306</strain>
    </source>
</reference>
<dbReference type="GO" id="GO:0051087">
    <property type="term" value="F:protein-folding chaperone binding"/>
    <property type="evidence" value="ECO:0007669"/>
    <property type="project" value="InterPro"/>
</dbReference>
<sequence length="218" mass="24490">MTNNSYKGDDEVTNHTSEKSEKNNKETNESTPKVDTTKTDQTFTSETNPSKSNEALTEDAKFSPKSVDSDELNKLKEENERLEDQILRVSAELANIQKRNAKERSDNAKYRSQTLATELLPAIDNLERALEIKPAVDHLDNLVKGLEMVQNSIVKAFKDEGIEVIDPLGEPFDPKYHQAVQTMPASEGQKSDVVCQVLQKGYILKDRVIRPAMVIVTQ</sequence>
<dbReference type="InterPro" id="IPR000740">
    <property type="entry name" value="GrpE"/>
</dbReference>
<dbReference type="PANTHER" id="PTHR21237">
    <property type="entry name" value="GRPE PROTEIN"/>
    <property type="match status" value="1"/>
</dbReference>
<name>A0A3D4S4V9_9ENTE</name>
<feature type="region of interest" description="Disordered" evidence="13">
    <location>
        <begin position="1"/>
        <end position="73"/>
    </location>
</feature>
<feature type="compositionally biased region" description="Polar residues" evidence="13">
    <location>
        <begin position="39"/>
        <end position="55"/>
    </location>
</feature>
<dbReference type="InterPro" id="IPR009012">
    <property type="entry name" value="GrpE_head"/>
</dbReference>
<dbReference type="FunFam" id="2.30.22.10:FF:000001">
    <property type="entry name" value="Protein GrpE"/>
    <property type="match status" value="1"/>
</dbReference>
<dbReference type="PRINTS" id="PR00773">
    <property type="entry name" value="GRPEPROTEIN"/>
</dbReference>
<comment type="similarity">
    <text evidence="2 10 12">Belongs to the GrpE family.</text>
</comment>
<dbReference type="NCBIfam" id="NF010759">
    <property type="entry name" value="PRK14162.1"/>
    <property type="match status" value="1"/>
</dbReference>
<dbReference type="InterPro" id="IPR013805">
    <property type="entry name" value="GrpE_CC"/>
</dbReference>
<feature type="compositionally biased region" description="Basic and acidic residues" evidence="13">
    <location>
        <begin position="7"/>
        <end position="28"/>
    </location>
</feature>
<dbReference type="NCBIfam" id="NF010738">
    <property type="entry name" value="PRK14140.1"/>
    <property type="match status" value="1"/>
</dbReference>
<evidence type="ECO:0000256" key="7">
    <source>
        <dbReference type="ARBA" id="ARBA00053401"/>
    </source>
</evidence>
<evidence type="ECO:0000256" key="13">
    <source>
        <dbReference type="SAM" id="MobiDB-lite"/>
    </source>
</evidence>
<dbReference type="STRING" id="1121105.GCA_000421665_00979"/>
<proteinExistence type="inferred from homology"/>
<evidence type="ECO:0000256" key="1">
    <source>
        <dbReference type="ARBA" id="ARBA00004496"/>
    </source>
</evidence>
<dbReference type="PROSITE" id="PS01071">
    <property type="entry name" value="GRPE"/>
    <property type="match status" value="1"/>
</dbReference>
<keyword evidence="5 10" id="KW-0346">Stress response</keyword>
<dbReference type="HAMAP" id="MF_01151">
    <property type="entry name" value="GrpE"/>
    <property type="match status" value="1"/>
</dbReference>
<dbReference type="Gene3D" id="3.90.20.20">
    <property type="match status" value="1"/>
</dbReference>
<organism evidence="14 15">
    <name type="scientific">Bavariicoccus seileri</name>
    <dbReference type="NCBI Taxonomy" id="549685"/>
    <lineage>
        <taxon>Bacteria</taxon>
        <taxon>Bacillati</taxon>
        <taxon>Bacillota</taxon>
        <taxon>Bacilli</taxon>
        <taxon>Lactobacillales</taxon>
        <taxon>Enterococcaceae</taxon>
        <taxon>Bavariicoccus</taxon>
    </lineage>
</organism>
<dbReference type="GO" id="GO:0051082">
    <property type="term" value="F:unfolded protein binding"/>
    <property type="evidence" value="ECO:0007669"/>
    <property type="project" value="TreeGrafter"/>
</dbReference>
<gene>
    <name evidence="10" type="primary">grpE</name>
    <name evidence="14" type="ORF">DIW15_03015</name>
</gene>
<evidence type="ECO:0000313" key="15">
    <source>
        <dbReference type="Proteomes" id="UP000262195"/>
    </source>
</evidence>
<evidence type="ECO:0000256" key="10">
    <source>
        <dbReference type="HAMAP-Rule" id="MF_01151"/>
    </source>
</evidence>
<evidence type="ECO:0000256" key="5">
    <source>
        <dbReference type="ARBA" id="ARBA00023016"/>
    </source>
</evidence>
<evidence type="ECO:0000256" key="11">
    <source>
        <dbReference type="RuleBase" id="RU000639"/>
    </source>
</evidence>
<dbReference type="SUPFAM" id="SSF58014">
    <property type="entry name" value="Coiled-coil domain of nucleotide exchange factor GrpE"/>
    <property type="match status" value="1"/>
</dbReference>
<dbReference type="Proteomes" id="UP000262195">
    <property type="component" value="Unassembled WGS sequence"/>
</dbReference>
<dbReference type="AlphaFoldDB" id="A0A3D4S4V9"/>
<dbReference type="GO" id="GO:0042803">
    <property type="term" value="F:protein homodimerization activity"/>
    <property type="evidence" value="ECO:0007669"/>
    <property type="project" value="InterPro"/>
</dbReference>
<dbReference type="PANTHER" id="PTHR21237:SF23">
    <property type="entry name" value="GRPE PROTEIN HOMOLOG, MITOCHONDRIAL"/>
    <property type="match status" value="1"/>
</dbReference>
<comment type="function">
    <text evidence="7 10 11">Participates actively in the response to hyperosmotic and heat shock by preventing the aggregation of stress-denatured proteins, in association with DnaK and GrpE. It is the nucleotide exchange factor for DnaK and may function as a thermosensor. Unfolded proteins bind initially to DnaJ; upon interaction with the DnaJ-bound protein, DnaK hydrolyzes its bound ATP, resulting in the formation of a stable complex. GrpE releases ADP from DnaK; ATP binding to DnaK triggers the release of the substrate protein, thus completing the reaction cycle. Several rounds of ATP-dependent interactions between DnaJ, DnaK and GrpE are required for fully efficient folding.</text>
</comment>
<dbReference type="GO" id="GO:0000774">
    <property type="term" value="F:adenyl-nucleotide exchange factor activity"/>
    <property type="evidence" value="ECO:0007669"/>
    <property type="project" value="InterPro"/>
</dbReference>
<comment type="subunit">
    <text evidence="3 10">Homodimer.</text>
</comment>
<evidence type="ECO:0000256" key="9">
    <source>
        <dbReference type="ARBA" id="ARBA00076414"/>
    </source>
</evidence>
<dbReference type="EMBL" id="DQHO01000018">
    <property type="protein sequence ID" value="HCS93666.1"/>
    <property type="molecule type" value="Genomic_DNA"/>
</dbReference>